<evidence type="ECO:0000313" key="23">
    <source>
        <dbReference type="EMBL" id="CAH3151534.1"/>
    </source>
</evidence>
<comment type="similarity">
    <text evidence="5">Belongs to the histone deacetylase family. HD type 1 subfamily.</text>
</comment>
<keyword evidence="24" id="KW-1185">Reference proteome</keyword>
<dbReference type="SUPFAM" id="SSF52768">
    <property type="entry name" value="Arginase/deacetylase"/>
    <property type="match status" value="1"/>
</dbReference>
<evidence type="ECO:0000256" key="4">
    <source>
        <dbReference type="ARBA" id="ARBA00004496"/>
    </source>
</evidence>
<evidence type="ECO:0000256" key="17">
    <source>
        <dbReference type="ARBA" id="ARBA00041964"/>
    </source>
</evidence>
<evidence type="ECO:0000256" key="2">
    <source>
        <dbReference type="ARBA" id="ARBA00004123"/>
    </source>
</evidence>
<evidence type="ECO:0000256" key="20">
    <source>
        <dbReference type="ARBA" id="ARBA00049193"/>
    </source>
</evidence>
<comment type="caution">
    <text evidence="23">The sequence shown here is derived from an EMBL/GenBank/DDBJ whole genome shotgun (WGS) entry which is preliminary data.</text>
</comment>
<sequence>FCDTVSRASLKMALRENGAQSFKRPIRSAKAALVHSEELLKLCDKLPKVPKRASLTHSLIKAYGLLENIRVIQPRRATVHELSAFHSMDYIECLQKLTNCDDCEEMEETASDYGLGFDCPVFDDLFNCVCNVAGGTLAATEILNKRECNIAINWQGGWHHAQRHEAAGFCYVNDVVLGILKLREKFDRILYVDIDLHHGDGVEDAFSFTSKVMSVSFHKYSPGFFPGTGSCLDVGEGKGKYYSLNIPLKDGIRDKPFTELFFKVMSEVRTRFKPSAVVCQCGVDTLAGDPMASFNLTQQSIGECVKYLMNWNLPLLLLGGGGYNVQNAARCWTYLTGLVLNQQLPLDIPEHEYFLSYGPAYQLDIPPSQRQDMNTPEDLANVLNTVTGNFNILT</sequence>
<dbReference type="InterPro" id="IPR003084">
    <property type="entry name" value="HDAC_I/II"/>
</dbReference>
<dbReference type="PRINTS" id="PR01271">
    <property type="entry name" value="HISDACETLASE"/>
</dbReference>
<evidence type="ECO:0000256" key="13">
    <source>
        <dbReference type="ARBA" id="ARBA00023015"/>
    </source>
</evidence>
<dbReference type="InterPro" id="IPR023696">
    <property type="entry name" value="Ureohydrolase_dom_sf"/>
</dbReference>
<dbReference type="PRINTS" id="PR01270">
    <property type="entry name" value="HDASUPER"/>
</dbReference>
<evidence type="ECO:0000256" key="11">
    <source>
        <dbReference type="ARBA" id="ARBA00022801"/>
    </source>
</evidence>
<keyword evidence="11" id="KW-0378">Hydrolase</keyword>
<evidence type="ECO:0000259" key="22">
    <source>
        <dbReference type="Pfam" id="PF00850"/>
    </source>
</evidence>
<evidence type="ECO:0000256" key="16">
    <source>
        <dbReference type="ARBA" id="ARBA00040347"/>
    </source>
</evidence>
<evidence type="ECO:0000256" key="14">
    <source>
        <dbReference type="ARBA" id="ARBA00023163"/>
    </source>
</evidence>
<organism evidence="23 24">
    <name type="scientific">Porites lobata</name>
    <dbReference type="NCBI Taxonomy" id="104759"/>
    <lineage>
        <taxon>Eukaryota</taxon>
        <taxon>Metazoa</taxon>
        <taxon>Cnidaria</taxon>
        <taxon>Anthozoa</taxon>
        <taxon>Hexacorallia</taxon>
        <taxon>Scleractinia</taxon>
        <taxon>Fungiina</taxon>
        <taxon>Poritidae</taxon>
        <taxon>Porites</taxon>
    </lineage>
</organism>
<comment type="catalytic activity">
    <reaction evidence="20">
        <text>N(6)-(2E)-butenoyl-L-lysyl-[protein] + H2O = (2E)-2-butenoate + L-lysyl-[protein]</text>
        <dbReference type="Rhea" id="RHEA:69172"/>
        <dbReference type="Rhea" id="RHEA-COMP:9752"/>
        <dbReference type="Rhea" id="RHEA-COMP:13707"/>
        <dbReference type="ChEBI" id="CHEBI:15377"/>
        <dbReference type="ChEBI" id="CHEBI:29969"/>
        <dbReference type="ChEBI" id="CHEBI:35899"/>
        <dbReference type="ChEBI" id="CHEBI:137954"/>
    </reaction>
    <physiologicalReaction direction="left-to-right" evidence="20">
        <dbReference type="Rhea" id="RHEA:69173"/>
    </physiologicalReaction>
</comment>
<comment type="cofactor">
    <cofactor evidence="1">
        <name>a divalent metal cation</name>
        <dbReference type="ChEBI" id="CHEBI:60240"/>
    </cofactor>
</comment>
<dbReference type="Gene3D" id="3.40.800.20">
    <property type="entry name" value="Histone deacetylase domain"/>
    <property type="match status" value="1"/>
</dbReference>
<keyword evidence="15" id="KW-0539">Nucleus</keyword>
<evidence type="ECO:0000256" key="21">
    <source>
        <dbReference type="ARBA" id="ARBA00049416"/>
    </source>
</evidence>
<dbReference type="InterPro" id="IPR000286">
    <property type="entry name" value="HDACs"/>
</dbReference>
<evidence type="ECO:0000256" key="7">
    <source>
        <dbReference type="ARBA" id="ARBA00022454"/>
    </source>
</evidence>
<keyword evidence="13" id="KW-0805">Transcription regulation</keyword>
<feature type="non-terminal residue" evidence="23">
    <location>
        <position position="1"/>
    </location>
</feature>
<keyword evidence="10" id="KW-0479">Metal-binding</keyword>
<dbReference type="PANTHER" id="PTHR10625:SF14">
    <property type="entry name" value="HISTONE DEACETYLASE 8"/>
    <property type="match status" value="1"/>
</dbReference>
<dbReference type="EC" id="3.5.1.98" evidence="6"/>
<evidence type="ECO:0000256" key="6">
    <source>
        <dbReference type="ARBA" id="ARBA00012111"/>
    </source>
</evidence>
<evidence type="ECO:0000256" key="18">
    <source>
        <dbReference type="ARBA" id="ARBA00042783"/>
    </source>
</evidence>
<evidence type="ECO:0000313" key="24">
    <source>
        <dbReference type="Proteomes" id="UP001159405"/>
    </source>
</evidence>
<keyword evidence="7" id="KW-0158">Chromosome</keyword>
<dbReference type="EMBL" id="CALNXK010000091">
    <property type="protein sequence ID" value="CAH3151534.1"/>
    <property type="molecule type" value="Genomic_DNA"/>
</dbReference>
<evidence type="ECO:0000256" key="9">
    <source>
        <dbReference type="ARBA" id="ARBA00022491"/>
    </source>
</evidence>
<dbReference type="InterPro" id="IPR037138">
    <property type="entry name" value="His_deacetylse_dom_sf"/>
</dbReference>
<comment type="subcellular location">
    <subcellularLocation>
        <location evidence="3">Chromosome</location>
    </subcellularLocation>
    <subcellularLocation>
        <location evidence="4">Cytoplasm</location>
    </subcellularLocation>
    <subcellularLocation>
        <location evidence="2">Nucleus</location>
    </subcellularLocation>
</comment>
<keyword evidence="12" id="KW-0156">Chromatin regulator</keyword>
<dbReference type="InterPro" id="IPR023801">
    <property type="entry name" value="His_deacetylse_dom"/>
</dbReference>
<evidence type="ECO:0000256" key="10">
    <source>
        <dbReference type="ARBA" id="ARBA00022723"/>
    </source>
</evidence>
<evidence type="ECO:0000256" key="12">
    <source>
        <dbReference type="ARBA" id="ARBA00022853"/>
    </source>
</evidence>
<feature type="domain" description="Histone deacetylase" evidence="22">
    <location>
        <begin position="47"/>
        <end position="336"/>
    </location>
</feature>
<dbReference type="PANTHER" id="PTHR10625">
    <property type="entry name" value="HISTONE DEACETYLASE HDAC1-RELATED"/>
    <property type="match status" value="1"/>
</dbReference>
<gene>
    <name evidence="23" type="ORF">PLOB_00048642</name>
</gene>
<proteinExistence type="inferred from homology"/>
<reference evidence="23 24" key="1">
    <citation type="submission" date="2022-05" db="EMBL/GenBank/DDBJ databases">
        <authorList>
            <consortium name="Genoscope - CEA"/>
            <person name="William W."/>
        </authorList>
    </citation>
    <scope>NUCLEOTIDE SEQUENCE [LARGE SCALE GENOMIC DNA]</scope>
</reference>
<keyword evidence="14" id="KW-0804">Transcription</keyword>
<keyword evidence="9" id="KW-0678">Repressor</keyword>
<accession>A0ABN8PVZ2</accession>
<evidence type="ECO:0000256" key="3">
    <source>
        <dbReference type="ARBA" id="ARBA00004286"/>
    </source>
</evidence>
<comment type="catalytic activity">
    <reaction evidence="19">
        <text>N(6)-acetyl-L-lysyl-[protein] + H2O = L-lysyl-[protein] + acetate</text>
        <dbReference type="Rhea" id="RHEA:58108"/>
        <dbReference type="Rhea" id="RHEA-COMP:9752"/>
        <dbReference type="Rhea" id="RHEA-COMP:10731"/>
        <dbReference type="ChEBI" id="CHEBI:15377"/>
        <dbReference type="ChEBI" id="CHEBI:29969"/>
        <dbReference type="ChEBI" id="CHEBI:30089"/>
        <dbReference type="ChEBI" id="CHEBI:61930"/>
    </reaction>
    <physiologicalReaction direction="left-to-right" evidence="19">
        <dbReference type="Rhea" id="RHEA:58109"/>
    </physiologicalReaction>
</comment>
<evidence type="ECO:0000256" key="1">
    <source>
        <dbReference type="ARBA" id="ARBA00001968"/>
    </source>
</evidence>
<comment type="catalytic activity">
    <reaction evidence="21">
        <text>N(6)-acetyl-L-lysyl-[histone] + H2O = L-lysyl-[histone] + acetate</text>
        <dbReference type="Rhea" id="RHEA:58196"/>
        <dbReference type="Rhea" id="RHEA-COMP:9845"/>
        <dbReference type="Rhea" id="RHEA-COMP:11338"/>
        <dbReference type="ChEBI" id="CHEBI:15377"/>
        <dbReference type="ChEBI" id="CHEBI:29969"/>
        <dbReference type="ChEBI" id="CHEBI:30089"/>
        <dbReference type="ChEBI" id="CHEBI:61930"/>
        <dbReference type="EC" id="3.5.1.98"/>
    </reaction>
    <physiologicalReaction direction="left-to-right" evidence="21">
        <dbReference type="Rhea" id="RHEA:58197"/>
    </physiologicalReaction>
</comment>
<feature type="non-terminal residue" evidence="23">
    <location>
        <position position="394"/>
    </location>
</feature>
<evidence type="ECO:0000256" key="19">
    <source>
        <dbReference type="ARBA" id="ARBA00049136"/>
    </source>
</evidence>
<name>A0ABN8PVZ2_9CNID</name>
<dbReference type="Pfam" id="PF00850">
    <property type="entry name" value="Hist_deacetyl"/>
    <property type="match status" value="1"/>
</dbReference>
<keyword evidence="8" id="KW-0963">Cytoplasm</keyword>
<evidence type="ECO:0000256" key="5">
    <source>
        <dbReference type="ARBA" id="ARBA00006457"/>
    </source>
</evidence>
<dbReference type="Proteomes" id="UP001159405">
    <property type="component" value="Unassembled WGS sequence"/>
</dbReference>
<dbReference type="PIRSF" id="PIRSF037913">
    <property type="entry name" value="His_deacetylse_1"/>
    <property type="match status" value="1"/>
</dbReference>
<evidence type="ECO:0000256" key="15">
    <source>
        <dbReference type="ARBA" id="ARBA00023242"/>
    </source>
</evidence>
<protein>
    <recommendedName>
        <fullName evidence="16">Histone deacetylase 8</fullName>
        <ecNumber evidence="6">3.5.1.98</ecNumber>
    </recommendedName>
    <alternativeName>
        <fullName evidence="17">Protein deacetylase HDAC8</fullName>
    </alternativeName>
    <alternativeName>
        <fullName evidence="18">Protein decrotonylase HDAC8</fullName>
    </alternativeName>
</protein>
<evidence type="ECO:0000256" key="8">
    <source>
        <dbReference type="ARBA" id="ARBA00022490"/>
    </source>
</evidence>